<evidence type="ECO:0000256" key="1">
    <source>
        <dbReference type="SAM" id="Phobius"/>
    </source>
</evidence>
<dbReference type="OrthoDB" id="777466at2759"/>
<name>A0A8K0IQC6_COCNU</name>
<dbReference type="Proteomes" id="UP000797356">
    <property type="component" value="Chromosome 11"/>
</dbReference>
<reference evidence="2" key="2">
    <citation type="submission" date="2019-07" db="EMBL/GenBank/DDBJ databases">
        <authorList>
            <person name="Yang Y."/>
            <person name="Bocs S."/>
            <person name="Baudouin L."/>
        </authorList>
    </citation>
    <scope>NUCLEOTIDE SEQUENCE</scope>
    <source>
        <tissue evidence="2">Spear leaf of Hainan Tall coconut</tissue>
    </source>
</reference>
<comment type="caution">
    <text evidence="2">The sequence shown here is derived from an EMBL/GenBank/DDBJ whole genome shotgun (WGS) entry which is preliminary data.</text>
</comment>
<gene>
    <name evidence="2" type="ORF">COCNU_11G010120</name>
</gene>
<dbReference type="InterPro" id="IPR044604">
    <property type="entry name" value="FLZ12/13/14"/>
</dbReference>
<proteinExistence type="predicted"/>
<sequence length="189" mass="20481">MPNSFFKLSLFFAGDPADAPNAAVACSPTASRSRRSFTDGAIGLGIVAALSGSGGGRGRHAALTRSEPIPIAPAMALAAARPPEPDEVELSESYTCVILHVGGNSVRKKVYFGDGEVVTMDVRRDRGVFFETLPPPIPPPKPAIPFATMDLSSHCHLCMKKLEGIDIYMYRYSLLLLFLFSCFLGRYYY</sequence>
<dbReference type="AlphaFoldDB" id="A0A8K0IQC6"/>
<dbReference type="PANTHER" id="PTHR47208">
    <property type="entry name" value="OS02G0174800 PROTEIN"/>
    <property type="match status" value="1"/>
</dbReference>
<feature type="transmembrane region" description="Helical" evidence="1">
    <location>
        <begin position="169"/>
        <end position="188"/>
    </location>
</feature>
<protein>
    <submittedName>
        <fullName evidence="2">FCS-Like Zinc finger 13</fullName>
    </submittedName>
</protein>
<evidence type="ECO:0000313" key="2">
    <source>
        <dbReference type="EMBL" id="KAG1364185.1"/>
    </source>
</evidence>
<keyword evidence="1" id="KW-1133">Transmembrane helix</keyword>
<accession>A0A8K0IQC6</accession>
<reference evidence="2" key="1">
    <citation type="journal article" date="2017" name="Gigascience">
        <title>The genome draft of coconut (Cocos nucifera).</title>
        <authorList>
            <person name="Xiao Y."/>
            <person name="Xu P."/>
            <person name="Fan H."/>
            <person name="Baudouin L."/>
            <person name="Xia W."/>
            <person name="Bocs S."/>
            <person name="Xu J."/>
            <person name="Li Q."/>
            <person name="Guo A."/>
            <person name="Zhou L."/>
            <person name="Li J."/>
            <person name="Wu Y."/>
            <person name="Ma Z."/>
            <person name="Armero A."/>
            <person name="Issali A.E."/>
            <person name="Liu N."/>
            <person name="Peng M."/>
            <person name="Yang Y."/>
        </authorList>
    </citation>
    <scope>NUCLEOTIDE SEQUENCE</scope>
    <source>
        <tissue evidence="2">Spear leaf of Hainan Tall coconut</tissue>
    </source>
</reference>
<keyword evidence="1" id="KW-0812">Transmembrane</keyword>
<dbReference type="PANTHER" id="PTHR47208:SF1">
    <property type="entry name" value="OS02G0174800 PROTEIN"/>
    <property type="match status" value="1"/>
</dbReference>
<dbReference type="EMBL" id="CM017882">
    <property type="protein sequence ID" value="KAG1364185.1"/>
    <property type="molecule type" value="Genomic_DNA"/>
</dbReference>
<keyword evidence="3" id="KW-1185">Reference proteome</keyword>
<keyword evidence="1" id="KW-0472">Membrane</keyword>
<evidence type="ECO:0000313" key="3">
    <source>
        <dbReference type="Proteomes" id="UP000797356"/>
    </source>
</evidence>
<organism evidence="2 3">
    <name type="scientific">Cocos nucifera</name>
    <name type="common">Coconut palm</name>
    <dbReference type="NCBI Taxonomy" id="13894"/>
    <lineage>
        <taxon>Eukaryota</taxon>
        <taxon>Viridiplantae</taxon>
        <taxon>Streptophyta</taxon>
        <taxon>Embryophyta</taxon>
        <taxon>Tracheophyta</taxon>
        <taxon>Spermatophyta</taxon>
        <taxon>Magnoliopsida</taxon>
        <taxon>Liliopsida</taxon>
        <taxon>Arecaceae</taxon>
        <taxon>Arecoideae</taxon>
        <taxon>Cocoseae</taxon>
        <taxon>Attaleinae</taxon>
        <taxon>Cocos</taxon>
    </lineage>
</organism>